<dbReference type="SUPFAM" id="SSF53474">
    <property type="entry name" value="alpha/beta-Hydrolases"/>
    <property type="match status" value="1"/>
</dbReference>
<dbReference type="GO" id="GO:0016787">
    <property type="term" value="F:hydrolase activity"/>
    <property type="evidence" value="ECO:0007669"/>
    <property type="project" value="UniProtKB-KW"/>
</dbReference>
<keyword evidence="2" id="KW-0378">Hydrolase</keyword>
<gene>
    <name evidence="2" type="ORF">IAB14_06550</name>
</gene>
<evidence type="ECO:0000313" key="2">
    <source>
        <dbReference type="EMBL" id="HIV00753.1"/>
    </source>
</evidence>
<reference evidence="2" key="2">
    <citation type="journal article" date="2021" name="PeerJ">
        <title>Extensive microbial diversity within the chicken gut microbiome revealed by metagenomics and culture.</title>
        <authorList>
            <person name="Gilroy R."/>
            <person name="Ravi A."/>
            <person name="Getino M."/>
            <person name="Pursley I."/>
            <person name="Horton D.L."/>
            <person name="Alikhan N.F."/>
            <person name="Baker D."/>
            <person name="Gharbi K."/>
            <person name="Hall N."/>
            <person name="Watson M."/>
            <person name="Adriaenssens E.M."/>
            <person name="Foster-Nyarko E."/>
            <person name="Jarju S."/>
            <person name="Secka A."/>
            <person name="Antonio M."/>
            <person name="Oren A."/>
            <person name="Chaudhuri R.R."/>
            <person name="La Ragione R."/>
            <person name="Hildebrand F."/>
            <person name="Pallen M.J."/>
        </authorList>
    </citation>
    <scope>NUCLEOTIDE SEQUENCE</scope>
    <source>
        <strain evidence="2">23406</strain>
    </source>
</reference>
<proteinExistence type="predicted"/>
<dbReference type="PANTHER" id="PTHR43358">
    <property type="entry name" value="ALPHA/BETA-HYDROLASE"/>
    <property type="match status" value="1"/>
</dbReference>
<dbReference type="InterPro" id="IPR052920">
    <property type="entry name" value="DNA-binding_regulatory"/>
</dbReference>
<evidence type="ECO:0000313" key="3">
    <source>
        <dbReference type="Proteomes" id="UP000886891"/>
    </source>
</evidence>
<feature type="transmembrane region" description="Helical" evidence="1">
    <location>
        <begin position="6"/>
        <end position="29"/>
    </location>
</feature>
<dbReference type="AlphaFoldDB" id="A0A9D1NDZ8"/>
<dbReference type="EMBL" id="DVOH01000053">
    <property type="protein sequence ID" value="HIV00753.1"/>
    <property type="molecule type" value="Genomic_DNA"/>
</dbReference>
<keyword evidence="1" id="KW-0812">Transmembrane</keyword>
<reference evidence="2" key="1">
    <citation type="submission" date="2020-10" db="EMBL/GenBank/DDBJ databases">
        <authorList>
            <person name="Gilroy R."/>
        </authorList>
    </citation>
    <scope>NUCLEOTIDE SEQUENCE</scope>
    <source>
        <strain evidence="2">23406</strain>
    </source>
</reference>
<dbReference type="PANTHER" id="PTHR43358:SF4">
    <property type="entry name" value="ALPHA_BETA HYDROLASE FOLD-1 DOMAIN-CONTAINING PROTEIN"/>
    <property type="match status" value="1"/>
</dbReference>
<evidence type="ECO:0000256" key="1">
    <source>
        <dbReference type="SAM" id="Phobius"/>
    </source>
</evidence>
<accession>A0A9D1NDZ8</accession>
<dbReference type="Proteomes" id="UP000886891">
    <property type="component" value="Unassembled WGS sequence"/>
</dbReference>
<protein>
    <submittedName>
        <fullName evidence="2">Alpha/beta hydrolase</fullName>
    </submittedName>
</protein>
<dbReference type="InterPro" id="IPR029058">
    <property type="entry name" value="AB_hydrolase_fold"/>
</dbReference>
<organism evidence="2 3">
    <name type="scientific">Candidatus Stercoripulliclostridium merdipullorum</name>
    <dbReference type="NCBI Taxonomy" id="2840952"/>
    <lineage>
        <taxon>Bacteria</taxon>
        <taxon>Bacillati</taxon>
        <taxon>Bacillota</taxon>
        <taxon>Clostridia</taxon>
        <taxon>Eubacteriales</taxon>
        <taxon>Candidatus Stercoripulliclostridium</taxon>
    </lineage>
</organism>
<name>A0A9D1NDZ8_9FIRM</name>
<dbReference type="Gene3D" id="3.40.50.1820">
    <property type="entry name" value="alpha/beta hydrolase"/>
    <property type="match status" value="1"/>
</dbReference>
<comment type="caution">
    <text evidence="2">The sequence shown here is derived from an EMBL/GenBank/DDBJ whole genome shotgun (WGS) entry which is preliminary data.</text>
</comment>
<sequence length="322" mass="35861">MQWWSILLIVALCLIGVALAIVLGGYILFDQVIRRKPFREKPPKPGLFENKLMGDPDRTFRFYAENGARLKALPHREVDVTTEDGLKLKGYFFAAETPSARTVICNHGYTSQAFGECASLILHLLKNGYNALAVSHRAHHPSEGKYIGFGILDSRDALRWIEAVEGLVPGGTVALYGVSMGAATVMMTVGRKDLPACVRCAVEDCGYSSPQEEFRYQMKHLFHLPHIPLLPVANFFCRRLAGYRFDQLDSVACVAESEVPVMFIHGDADAFVPHQMTLRAYEACNAPKELYLVKGAPHAASCVWEPETYVSRVTAFLDRYMG</sequence>
<keyword evidence="1" id="KW-0472">Membrane</keyword>
<keyword evidence="1" id="KW-1133">Transmembrane helix</keyword>